<dbReference type="Proteomes" id="UP000291562">
    <property type="component" value="Chromosome"/>
</dbReference>
<dbReference type="EC" id="2.7.12.2" evidence="6"/>
<evidence type="ECO:0000256" key="2">
    <source>
        <dbReference type="ARBA" id="ARBA00022741"/>
    </source>
</evidence>
<dbReference type="SUPFAM" id="SSF56112">
    <property type="entry name" value="Protein kinase-like (PK-like)"/>
    <property type="match status" value="1"/>
</dbReference>
<evidence type="ECO:0000313" key="9">
    <source>
        <dbReference type="Proteomes" id="UP000291562"/>
    </source>
</evidence>
<dbReference type="SMART" id="SM00220">
    <property type="entry name" value="S_TKc"/>
    <property type="match status" value="1"/>
</dbReference>
<dbReference type="PANTHER" id="PTHR48013:SF18">
    <property type="entry name" value="KINASE, PUTATIVE-RELATED"/>
    <property type="match status" value="1"/>
</dbReference>
<dbReference type="AlphaFoldDB" id="A0A411HLS8"/>
<name>A0A411HLS8_9GAMM</name>
<organism evidence="8 9">
    <name type="scientific">Pseudolysobacter antarcticus</name>
    <dbReference type="NCBI Taxonomy" id="2511995"/>
    <lineage>
        <taxon>Bacteria</taxon>
        <taxon>Pseudomonadati</taxon>
        <taxon>Pseudomonadota</taxon>
        <taxon>Gammaproteobacteria</taxon>
        <taxon>Lysobacterales</taxon>
        <taxon>Rhodanobacteraceae</taxon>
        <taxon>Pseudolysobacter</taxon>
    </lineage>
</organism>
<dbReference type="GO" id="GO:0005524">
    <property type="term" value="F:ATP binding"/>
    <property type="evidence" value="ECO:0007669"/>
    <property type="project" value="UniProtKB-KW"/>
</dbReference>
<keyword evidence="9" id="KW-1185">Reference proteome</keyword>
<dbReference type="Pfam" id="PF14326">
    <property type="entry name" value="DUF4384"/>
    <property type="match status" value="1"/>
</dbReference>
<evidence type="ECO:0000256" key="5">
    <source>
        <dbReference type="ARBA" id="ARBA00038035"/>
    </source>
</evidence>
<evidence type="ECO:0000313" key="8">
    <source>
        <dbReference type="EMBL" id="QBB71461.1"/>
    </source>
</evidence>
<keyword evidence="3" id="KW-0418">Kinase</keyword>
<reference evidence="8 9" key="1">
    <citation type="submission" date="2019-01" db="EMBL/GenBank/DDBJ databases">
        <title>Pseudolysobacter antarctica gen. nov., sp. nov., isolated from Fildes Peninsula, Antarctica.</title>
        <authorList>
            <person name="Wei Z."/>
            <person name="Peng F."/>
        </authorList>
    </citation>
    <scope>NUCLEOTIDE SEQUENCE [LARGE SCALE GENOMIC DNA]</scope>
    <source>
        <strain evidence="8 9">AQ6-296</strain>
    </source>
</reference>
<feature type="domain" description="Protein kinase" evidence="7">
    <location>
        <begin position="75"/>
        <end position="339"/>
    </location>
</feature>
<dbReference type="GO" id="GO:0004672">
    <property type="term" value="F:protein kinase activity"/>
    <property type="evidence" value="ECO:0007669"/>
    <property type="project" value="InterPro"/>
</dbReference>
<dbReference type="EMBL" id="CP035704">
    <property type="protein sequence ID" value="QBB71461.1"/>
    <property type="molecule type" value="Genomic_DNA"/>
</dbReference>
<dbReference type="Gene3D" id="1.10.510.10">
    <property type="entry name" value="Transferase(Phosphotransferase) domain 1"/>
    <property type="match status" value="1"/>
</dbReference>
<keyword evidence="1" id="KW-0808">Transferase</keyword>
<keyword evidence="2" id="KW-0547">Nucleotide-binding</keyword>
<comment type="similarity">
    <text evidence="5">Belongs to the protein kinase superfamily. STE Ser/Thr protein kinase family. MAP kinase kinase subfamily.</text>
</comment>
<protein>
    <recommendedName>
        <fullName evidence="6">mitogen-activated protein kinase kinase</fullName>
        <ecNumber evidence="6">2.7.12.2</ecNumber>
    </recommendedName>
</protein>
<dbReference type="Pfam" id="PF00069">
    <property type="entry name" value="Pkinase"/>
    <property type="match status" value="1"/>
</dbReference>
<dbReference type="InterPro" id="IPR000719">
    <property type="entry name" value="Prot_kinase_dom"/>
</dbReference>
<accession>A0A411HLS8</accession>
<dbReference type="OrthoDB" id="1971692at2"/>
<evidence type="ECO:0000259" key="7">
    <source>
        <dbReference type="PROSITE" id="PS50011"/>
    </source>
</evidence>
<dbReference type="PANTHER" id="PTHR48013">
    <property type="entry name" value="DUAL SPECIFICITY MITOGEN-ACTIVATED PROTEIN KINASE KINASE 5-RELATED"/>
    <property type="match status" value="1"/>
</dbReference>
<sequence>MTPQELELERLATLIADDEPVNWRELDPSAQRDNAQTFSGLRELEQLAQGFRRVSVAGNERVHNQRPGKFRFGQLEALEQIGEGMQGEVWRAYDALLDQCVALKLRKIESGELAHQFLDEARRLARVRHANIVSVYGAAIHDGRAGIWTELVTGKSLASVLAEQGPLPVDEARAIGIDLCHALAVVHRHGLVHGDIKPENVMRDHGGRIVLMDFGATREFIDAHDATVLGTPNYLAPEVLRGATPTPASDVYALGVLLFRLATGEYPPTLNDTETSLASDTHDAWRKPIQTAGLPRDFARAIERALDHDPLRRPASALAFAAALAPSALPTNRIRHWSFVAVATALIAAVVFGLVRWRAVPVVAWNATAGFQRVDTLGATALADGVALAFGDRLMLKFESNQPAYVYVFNDDGSGQAAVLFPLPGLDPGNPLAANSAHQLPGKSGLTPLSWQVNSSAAREEFVVLAADAPQPELERAIAEWQHAGALPNVAVRGATQLAPAPNDVEISSASLHALLGRIEPQTAAHLRRWRFVFPHAPSPS</sequence>
<proteinExistence type="inferred from homology"/>
<dbReference type="CDD" id="cd14014">
    <property type="entry name" value="STKc_PknB_like"/>
    <property type="match status" value="1"/>
</dbReference>
<evidence type="ECO:0000256" key="3">
    <source>
        <dbReference type="ARBA" id="ARBA00022777"/>
    </source>
</evidence>
<evidence type="ECO:0000256" key="1">
    <source>
        <dbReference type="ARBA" id="ARBA00022679"/>
    </source>
</evidence>
<dbReference type="InterPro" id="IPR025493">
    <property type="entry name" value="DUF4384"/>
</dbReference>
<keyword evidence="4" id="KW-0067">ATP-binding</keyword>
<dbReference type="Gene3D" id="3.30.200.20">
    <property type="entry name" value="Phosphorylase Kinase, domain 1"/>
    <property type="match status" value="1"/>
</dbReference>
<dbReference type="InterPro" id="IPR011009">
    <property type="entry name" value="Kinase-like_dom_sf"/>
</dbReference>
<evidence type="ECO:0000256" key="6">
    <source>
        <dbReference type="ARBA" id="ARBA00038999"/>
    </source>
</evidence>
<dbReference type="KEGG" id="xbc:ELE36_14445"/>
<dbReference type="RefSeq" id="WP_129834485.1">
    <property type="nucleotide sequence ID" value="NZ_CP035704.1"/>
</dbReference>
<dbReference type="PROSITE" id="PS50011">
    <property type="entry name" value="PROTEIN_KINASE_DOM"/>
    <property type="match status" value="1"/>
</dbReference>
<gene>
    <name evidence="8" type="ORF">ELE36_14445</name>
</gene>
<evidence type="ECO:0000256" key="4">
    <source>
        <dbReference type="ARBA" id="ARBA00022840"/>
    </source>
</evidence>